<dbReference type="EMBL" id="RBID01000016">
    <property type="protein sequence ID" value="RKQ57179.1"/>
    <property type="molecule type" value="Genomic_DNA"/>
</dbReference>
<reference evidence="2 3" key="1">
    <citation type="submission" date="2018-10" db="EMBL/GenBank/DDBJ databases">
        <title>Genomic Encyclopedia of Type Strains, Phase IV (KMG-IV): sequencing the most valuable type-strain genomes for metagenomic binning, comparative biology and taxonomic classification.</title>
        <authorList>
            <person name="Goeker M."/>
        </authorList>
    </citation>
    <scope>NUCLEOTIDE SEQUENCE [LARGE SCALE GENOMIC DNA]</scope>
    <source>
        <strain evidence="2 3">DSM 3303</strain>
    </source>
</reference>
<dbReference type="Proteomes" id="UP000279384">
    <property type="component" value="Unassembled WGS sequence"/>
</dbReference>
<dbReference type="PROSITE" id="PS50965">
    <property type="entry name" value="NERD"/>
    <property type="match status" value="1"/>
</dbReference>
<dbReference type="Pfam" id="PF08378">
    <property type="entry name" value="NERD"/>
    <property type="match status" value="1"/>
</dbReference>
<evidence type="ECO:0000259" key="1">
    <source>
        <dbReference type="PROSITE" id="PS50965"/>
    </source>
</evidence>
<comment type="caution">
    <text evidence="2">The sequence shown here is derived from an EMBL/GenBank/DDBJ whole genome shotgun (WGS) entry which is preliminary data.</text>
</comment>
<proteinExistence type="predicted"/>
<protein>
    <submittedName>
        <fullName evidence="2">Nuclease-like protein</fullName>
    </submittedName>
</protein>
<evidence type="ECO:0000313" key="2">
    <source>
        <dbReference type="EMBL" id="RKQ57179.1"/>
    </source>
</evidence>
<accession>A0A495B8E8</accession>
<dbReference type="RefSeq" id="WP_120811277.1">
    <property type="nucleotide sequence ID" value="NZ_RBID01000016.1"/>
</dbReference>
<organism evidence="2 3">
    <name type="scientific">Vogesella indigofera</name>
    <name type="common">Pseudomonas indigofera</name>
    <dbReference type="NCBI Taxonomy" id="45465"/>
    <lineage>
        <taxon>Bacteria</taxon>
        <taxon>Pseudomonadati</taxon>
        <taxon>Pseudomonadota</taxon>
        <taxon>Betaproteobacteria</taxon>
        <taxon>Neisseriales</taxon>
        <taxon>Chromobacteriaceae</taxon>
        <taxon>Vogesella</taxon>
    </lineage>
</organism>
<sequence length="185" mass="21543">MILKEKTFTEARDWKQAAGDAAEKEMAFYLRRYFGDDSEVYVLNDIRLEMDGDAAQMDHVLIHPAGLTIIESKSVAGKLQMKAGGEWLRWYDDRSSGMASPIVQAKLQAEFLRKFLRRMAKQPQVIDALAIDFMIAISSKGQFIAPRARRWPRYARPTWWGSVFAPRWPGRWHFRRRTARFWAST</sequence>
<dbReference type="AlphaFoldDB" id="A0A495B8E8"/>
<name>A0A495B8E8_VOGIN</name>
<feature type="domain" description="NERD" evidence="1">
    <location>
        <begin position="18"/>
        <end position="135"/>
    </location>
</feature>
<dbReference type="InterPro" id="IPR011528">
    <property type="entry name" value="NERD"/>
</dbReference>
<evidence type="ECO:0000313" key="3">
    <source>
        <dbReference type="Proteomes" id="UP000279384"/>
    </source>
</evidence>
<gene>
    <name evidence="2" type="ORF">C8E02_2639</name>
</gene>